<evidence type="ECO:0000259" key="4">
    <source>
        <dbReference type="PROSITE" id="PS50039"/>
    </source>
</evidence>
<dbReference type="InterPro" id="IPR036390">
    <property type="entry name" value="WH_DNA-bd_sf"/>
</dbReference>
<feature type="compositionally biased region" description="Polar residues" evidence="3">
    <location>
        <begin position="393"/>
        <end position="407"/>
    </location>
</feature>
<feature type="region of interest" description="Disordered" evidence="3">
    <location>
        <begin position="1"/>
        <end position="129"/>
    </location>
</feature>
<name>A0AAV5A5F2_9AGAM</name>
<feature type="compositionally biased region" description="Low complexity" evidence="3">
    <location>
        <begin position="106"/>
        <end position="128"/>
    </location>
</feature>
<reference evidence="5" key="1">
    <citation type="submission" date="2021-10" db="EMBL/GenBank/DDBJ databases">
        <title>De novo Genome Assembly of Clathrus columnatus (Basidiomycota, Fungi) Using Illumina and Nanopore Sequence Data.</title>
        <authorList>
            <person name="Ogiso-Tanaka E."/>
            <person name="Itagaki H."/>
            <person name="Hosoya T."/>
            <person name="Hosaka K."/>
        </authorList>
    </citation>
    <scope>NUCLEOTIDE SEQUENCE</scope>
    <source>
        <strain evidence="5">MO-923</strain>
    </source>
</reference>
<keyword evidence="1 2" id="KW-0238">DNA-binding</keyword>
<evidence type="ECO:0000256" key="2">
    <source>
        <dbReference type="PROSITE-ProRule" id="PRU00089"/>
    </source>
</evidence>
<evidence type="ECO:0000256" key="3">
    <source>
        <dbReference type="SAM" id="MobiDB-lite"/>
    </source>
</evidence>
<dbReference type="GO" id="GO:0005634">
    <property type="term" value="C:nucleus"/>
    <property type="evidence" value="ECO:0007669"/>
    <property type="project" value="UniProtKB-SubCell"/>
</dbReference>
<feature type="compositionally biased region" description="Polar residues" evidence="3">
    <location>
        <begin position="428"/>
        <end position="438"/>
    </location>
</feature>
<dbReference type="EMBL" id="BPWL01000003">
    <property type="protein sequence ID" value="GJJ08712.1"/>
    <property type="molecule type" value="Genomic_DNA"/>
</dbReference>
<gene>
    <name evidence="5" type="ORF">Clacol_002931</name>
</gene>
<feature type="compositionally biased region" description="Polar residues" evidence="3">
    <location>
        <begin position="330"/>
        <end position="339"/>
    </location>
</feature>
<evidence type="ECO:0000313" key="5">
    <source>
        <dbReference type="EMBL" id="GJJ08712.1"/>
    </source>
</evidence>
<dbReference type="PROSITE" id="PS50039">
    <property type="entry name" value="FORK_HEAD_3"/>
    <property type="match status" value="1"/>
</dbReference>
<comment type="caution">
    <text evidence="5">The sequence shown here is derived from an EMBL/GenBank/DDBJ whole genome shotgun (WGS) entry which is preliminary data.</text>
</comment>
<dbReference type="Pfam" id="PF00250">
    <property type="entry name" value="Forkhead"/>
    <property type="match status" value="1"/>
</dbReference>
<dbReference type="AlphaFoldDB" id="A0AAV5A5F2"/>
<feature type="region of interest" description="Disordered" evidence="3">
    <location>
        <begin position="297"/>
        <end position="451"/>
    </location>
</feature>
<dbReference type="SMART" id="SM00339">
    <property type="entry name" value="FH"/>
    <property type="match status" value="1"/>
</dbReference>
<comment type="subcellular location">
    <subcellularLocation>
        <location evidence="2">Nucleus</location>
    </subcellularLocation>
</comment>
<organism evidence="5 6">
    <name type="scientific">Clathrus columnatus</name>
    <dbReference type="NCBI Taxonomy" id="1419009"/>
    <lineage>
        <taxon>Eukaryota</taxon>
        <taxon>Fungi</taxon>
        <taxon>Dikarya</taxon>
        <taxon>Basidiomycota</taxon>
        <taxon>Agaricomycotina</taxon>
        <taxon>Agaricomycetes</taxon>
        <taxon>Phallomycetidae</taxon>
        <taxon>Phallales</taxon>
        <taxon>Clathraceae</taxon>
        <taxon>Clathrus</taxon>
    </lineage>
</organism>
<keyword evidence="2" id="KW-0539">Nucleus</keyword>
<dbReference type="InterPro" id="IPR001766">
    <property type="entry name" value="Fork_head_dom"/>
</dbReference>
<feature type="domain" description="Fork-head" evidence="4">
    <location>
        <begin position="168"/>
        <end position="265"/>
    </location>
</feature>
<dbReference type="GO" id="GO:0043565">
    <property type="term" value="F:sequence-specific DNA binding"/>
    <property type="evidence" value="ECO:0007669"/>
    <property type="project" value="InterPro"/>
</dbReference>
<dbReference type="InterPro" id="IPR036388">
    <property type="entry name" value="WH-like_DNA-bd_sf"/>
</dbReference>
<dbReference type="SUPFAM" id="SSF46785">
    <property type="entry name" value="Winged helix' DNA-binding domain"/>
    <property type="match status" value="1"/>
</dbReference>
<evidence type="ECO:0000313" key="6">
    <source>
        <dbReference type="Proteomes" id="UP001050691"/>
    </source>
</evidence>
<feature type="compositionally biased region" description="Low complexity" evidence="3">
    <location>
        <begin position="1"/>
        <end position="15"/>
    </location>
</feature>
<dbReference type="GO" id="GO:0003700">
    <property type="term" value="F:DNA-binding transcription factor activity"/>
    <property type="evidence" value="ECO:0007669"/>
    <property type="project" value="InterPro"/>
</dbReference>
<sequence length="451" mass="50238">MSVSSSNEVRRSSFSATPPSREGSVNLSPLHLPFFPSRHPPPSDQRQSLPSVQELHLDLFPSPSSPHLPPIMSSSPHSSAVPPQNDASSTPRTHDSPVEEPVAGPSSSTVLHPVASSSSSSGRLPNRSYYPASYHQHQFDALALHDAPAMEERENLGLNSLDGDLDQAPLYSMPLIIECAILGSPHQRLTLSELRSTLKRRFRYYEKEEEKGVKSWERTLLQNLSKKERFRNAERPEPGQGGYWTINHNAQPPLRVRKRVTRRSIISPQQFIAGTSSSVPGLSGTLHWRPITARIHSRTEQDHSNSAALLLRQPESPRSTSRESRRRQPYNNPKFNTSSSSATRLDTTTITTTTSSSSSTARYIYPPPSQPFHHHSYYNNPTNNNNISGGEIGSTTSLFRSSPTQRTPDGRLRGRHSHSIILPPVTPRPQNEVCSSSPRHWHYSELPPPDE</sequence>
<evidence type="ECO:0000256" key="1">
    <source>
        <dbReference type="ARBA" id="ARBA00023125"/>
    </source>
</evidence>
<proteinExistence type="predicted"/>
<feature type="compositionally biased region" description="Low complexity" evidence="3">
    <location>
        <begin position="70"/>
        <end position="83"/>
    </location>
</feature>
<dbReference type="Gene3D" id="1.10.10.10">
    <property type="entry name" value="Winged helix-like DNA-binding domain superfamily/Winged helix DNA-binding domain"/>
    <property type="match status" value="1"/>
</dbReference>
<feature type="DNA-binding region" description="Fork-head" evidence="2">
    <location>
        <begin position="168"/>
        <end position="265"/>
    </location>
</feature>
<keyword evidence="6" id="KW-1185">Reference proteome</keyword>
<feature type="compositionally biased region" description="Low complexity" evidence="3">
    <location>
        <begin position="340"/>
        <end position="360"/>
    </location>
</feature>
<protein>
    <recommendedName>
        <fullName evidence="4">Fork-head domain-containing protein</fullName>
    </recommendedName>
</protein>
<accession>A0AAV5A5F2</accession>
<dbReference type="Proteomes" id="UP001050691">
    <property type="component" value="Unassembled WGS sequence"/>
</dbReference>